<protein>
    <submittedName>
        <fullName evidence="2">Uncharacterized protein</fullName>
    </submittedName>
</protein>
<sequence length="31" mass="3710">MASIVGMKGLFLSLRWYVMLLFYVIMHTFQL</sequence>
<keyword evidence="1" id="KW-0472">Membrane</keyword>
<keyword evidence="1" id="KW-1133">Transmembrane helix</keyword>
<feature type="transmembrane region" description="Helical" evidence="1">
    <location>
        <begin position="12"/>
        <end position="29"/>
    </location>
</feature>
<dbReference type="EMBL" id="GBXM01071560">
    <property type="protein sequence ID" value="JAH37017.1"/>
    <property type="molecule type" value="Transcribed_RNA"/>
</dbReference>
<organism evidence="2">
    <name type="scientific">Anguilla anguilla</name>
    <name type="common">European freshwater eel</name>
    <name type="synonym">Muraena anguilla</name>
    <dbReference type="NCBI Taxonomy" id="7936"/>
    <lineage>
        <taxon>Eukaryota</taxon>
        <taxon>Metazoa</taxon>
        <taxon>Chordata</taxon>
        <taxon>Craniata</taxon>
        <taxon>Vertebrata</taxon>
        <taxon>Euteleostomi</taxon>
        <taxon>Actinopterygii</taxon>
        <taxon>Neopterygii</taxon>
        <taxon>Teleostei</taxon>
        <taxon>Anguilliformes</taxon>
        <taxon>Anguillidae</taxon>
        <taxon>Anguilla</taxon>
    </lineage>
</organism>
<evidence type="ECO:0000313" key="2">
    <source>
        <dbReference type="EMBL" id="JAH37017.1"/>
    </source>
</evidence>
<accession>A0A0E9S727</accession>
<reference evidence="2" key="1">
    <citation type="submission" date="2014-11" db="EMBL/GenBank/DDBJ databases">
        <authorList>
            <person name="Amaro Gonzalez C."/>
        </authorList>
    </citation>
    <scope>NUCLEOTIDE SEQUENCE</scope>
</reference>
<reference evidence="2" key="2">
    <citation type="journal article" date="2015" name="Fish Shellfish Immunol.">
        <title>Early steps in the European eel (Anguilla anguilla)-Vibrio vulnificus interaction in the gills: Role of the RtxA13 toxin.</title>
        <authorList>
            <person name="Callol A."/>
            <person name="Pajuelo D."/>
            <person name="Ebbesson L."/>
            <person name="Teles M."/>
            <person name="MacKenzie S."/>
            <person name="Amaro C."/>
        </authorList>
    </citation>
    <scope>NUCLEOTIDE SEQUENCE</scope>
</reference>
<evidence type="ECO:0000256" key="1">
    <source>
        <dbReference type="SAM" id="Phobius"/>
    </source>
</evidence>
<dbReference type="AlphaFoldDB" id="A0A0E9S727"/>
<name>A0A0E9S727_ANGAN</name>
<proteinExistence type="predicted"/>
<keyword evidence="1" id="KW-0812">Transmembrane</keyword>